<evidence type="ECO:0000313" key="3">
    <source>
        <dbReference type="EMBL" id="MFC6084367.1"/>
    </source>
</evidence>
<keyword evidence="4" id="KW-1185">Reference proteome</keyword>
<dbReference type="Proteomes" id="UP001596137">
    <property type="component" value="Unassembled WGS sequence"/>
</dbReference>
<sequence>MLKRLTALGILLTAAMVAASAPNLFFGDGDDDDDDDDWDDDYD</sequence>
<feature type="chain" id="PRO_5046478725" description="DNA primase" evidence="2">
    <location>
        <begin position="21"/>
        <end position="43"/>
    </location>
</feature>
<dbReference type="EMBL" id="JBHSRF010000041">
    <property type="protein sequence ID" value="MFC6084367.1"/>
    <property type="molecule type" value="Genomic_DNA"/>
</dbReference>
<reference evidence="4" key="1">
    <citation type="journal article" date="2019" name="Int. J. Syst. Evol. Microbiol.">
        <title>The Global Catalogue of Microorganisms (GCM) 10K type strain sequencing project: providing services to taxonomists for standard genome sequencing and annotation.</title>
        <authorList>
            <consortium name="The Broad Institute Genomics Platform"/>
            <consortium name="The Broad Institute Genome Sequencing Center for Infectious Disease"/>
            <person name="Wu L."/>
            <person name="Ma J."/>
        </authorList>
    </citation>
    <scope>NUCLEOTIDE SEQUENCE [LARGE SCALE GENOMIC DNA]</scope>
    <source>
        <strain evidence="4">JCM 30346</strain>
    </source>
</reference>
<feature type="compositionally biased region" description="Acidic residues" evidence="1">
    <location>
        <begin position="28"/>
        <end position="43"/>
    </location>
</feature>
<accession>A0ABW1NPC6</accession>
<evidence type="ECO:0000256" key="2">
    <source>
        <dbReference type="SAM" id="SignalP"/>
    </source>
</evidence>
<feature type="signal peptide" evidence="2">
    <location>
        <begin position="1"/>
        <end position="20"/>
    </location>
</feature>
<feature type="region of interest" description="Disordered" evidence="1">
    <location>
        <begin position="23"/>
        <end position="43"/>
    </location>
</feature>
<keyword evidence="2" id="KW-0732">Signal</keyword>
<evidence type="ECO:0000256" key="1">
    <source>
        <dbReference type="SAM" id="MobiDB-lite"/>
    </source>
</evidence>
<dbReference type="RefSeq" id="WP_380757338.1">
    <property type="nucleotide sequence ID" value="NZ_JBHSRF010000041.1"/>
</dbReference>
<evidence type="ECO:0008006" key="5">
    <source>
        <dbReference type="Google" id="ProtNLM"/>
    </source>
</evidence>
<proteinExistence type="predicted"/>
<organism evidence="3 4">
    <name type="scientific">Sphaerisporangium aureirubrum</name>
    <dbReference type="NCBI Taxonomy" id="1544736"/>
    <lineage>
        <taxon>Bacteria</taxon>
        <taxon>Bacillati</taxon>
        <taxon>Actinomycetota</taxon>
        <taxon>Actinomycetes</taxon>
        <taxon>Streptosporangiales</taxon>
        <taxon>Streptosporangiaceae</taxon>
        <taxon>Sphaerisporangium</taxon>
    </lineage>
</organism>
<gene>
    <name evidence="3" type="ORF">ACFP1K_24635</name>
</gene>
<name>A0ABW1NPC6_9ACTN</name>
<comment type="caution">
    <text evidence="3">The sequence shown here is derived from an EMBL/GenBank/DDBJ whole genome shotgun (WGS) entry which is preliminary data.</text>
</comment>
<evidence type="ECO:0000313" key="4">
    <source>
        <dbReference type="Proteomes" id="UP001596137"/>
    </source>
</evidence>
<protein>
    <recommendedName>
        <fullName evidence="5">DNA primase</fullName>
    </recommendedName>
</protein>